<name>A0ABX1KBB9_9MICO</name>
<dbReference type="PANTHER" id="PTHR30250:SF10">
    <property type="entry name" value="LIPOPOLYSACCHARIDE BIOSYNTHESIS PROTEIN WZXC"/>
    <property type="match status" value="1"/>
</dbReference>
<evidence type="ECO:0000256" key="5">
    <source>
        <dbReference type="ARBA" id="ARBA00022989"/>
    </source>
</evidence>
<evidence type="ECO:0000256" key="3">
    <source>
        <dbReference type="ARBA" id="ARBA00022475"/>
    </source>
</evidence>
<comment type="similarity">
    <text evidence="2">Belongs to the polysaccharide synthase family.</text>
</comment>
<dbReference type="InterPro" id="IPR050833">
    <property type="entry name" value="Poly_Biosynth_Transport"/>
</dbReference>
<evidence type="ECO:0000313" key="8">
    <source>
        <dbReference type="EMBL" id="NLP84326.1"/>
    </source>
</evidence>
<keyword evidence="5 7" id="KW-1133">Transmembrane helix</keyword>
<keyword evidence="4 7" id="KW-0812">Transmembrane</keyword>
<evidence type="ECO:0000256" key="6">
    <source>
        <dbReference type="ARBA" id="ARBA00023136"/>
    </source>
</evidence>
<feature type="transmembrane region" description="Helical" evidence="7">
    <location>
        <begin position="446"/>
        <end position="469"/>
    </location>
</feature>
<feature type="transmembrane region" description="Helical" evidence="7">
    <location>
        <begin position="413"/>
        <end position="434"/>
    </location>
</feature>
<keyword evidence="6 7" id="KW-0472">Membrane</keyword>
<evidence type="ECO:0000313" key="9">
    <source>
        <dbReference type="Proteomes" id="UP001429745"/>
    </source>
</evidence>
<accession>A0ABX1KBB9</accession>
<gene>
    <name evidence="8" type="ORF">HF576_10725</name>
</gene>
<dbReference type="Proteomes" id="UP001429745">
    <property type="component" value="Unassembled WGS sequence"/>
</dbReference>
<dbReference type="PANTHER" id="PTHR30250">
    <property type="entry name" value="PST FAMILY PREDICTED COLANIC ACID TRANSPORTER"/>
    <property type="match status" value="1"/>
</dbReference>
<protein>
    <submittedName>
        <fullName evidence="8">Lipopolysaccharide biosynthesis protein</fullName>
    </submittedName>
</protein>
<evidence type="ECO:0000256" key="4">
    <source>
        <dbReference type="ARBA" id="ARBA00022692"/>
    </source>
</evidence>
<feature type="transmembrane region" description="Helical" evidence="7">
    <location>
        <begin position="23"/>
        <end position="41"/>
    </location>
</feature>
<dbReference type="RefSeq" id="WP_168912834.1">
    <property type="nucleotide sequence ID" value="NZ_JABACI010000003.1"/>
</dbReference>
<reference evidence="8 9" key="1">
    <citation type="submission" date="2020-04" db="EMBL/GenBank/DDBJ databases">
        <title>CFH 90308 Microbacterium sp.</title>
        <authorList>
            <person name="Nie G."/>
            <person name="Ming H."/>
            <person name="Xia T."/>
        </authorList>
    </citation>
    <scope>NUCLEOTIDE SEQUENCE [LARGE SCALE GENOMIC DNA]</scope>
    <source>
        <strain evidence="8 9">CFH 90308</strain>
    </source>
</reference>
<evidence type="ECO:0000256" key="2">
    <source>
        <dbReference type="ARBA" id="ARBA00007430"/>
    </source>
</evidence>
<dbReference type="EMBL" id="JABACI010000003">
    <property type="protein sequence ID" value="NLP84326.1"/>
    <property type="molecule type" value="Genomic_DNA"/>
</dbReference>
<evidence type="ECO:0000256" key="1">
    <source>
        <dbReference type="ARBA" id="ARBA00004651"/>
    </source>
</evidence>
<organism evidence="8 9">
    <name type="scientific">Microbacterium salsuginis</name>
    <dbReference type="NCBI Taxonomy" id="2722803"/>
    <lineage>
        <taxon>Bacteria</taxon>
        <taxon>Bacillati</taxon>
        <taxon>Actinomycetota</taxon>
        <taxon>Actinomycetes</taxon>
        <taxon>Micrococcales</taxon>
        <taxon>Microbacteriaceae</taxon>
        <taxon>Microbacterium</taxon>
    </lineage>
</organism>
<comment type="subcellular location">
    <subcellularLocation>
        <location evidence="1">Cell membrane</location>
        <topology evidence="1">Multi-pass membrane protein</topology>
    </subcellularLocation>
</comment>
<proteinExistence type="inferred from homology"/>
<feature type="transmembrane region" description="Helical" evidence="7">
    <location>
        <begin position="47"/>
        <end position="71"/>
    </location>
</feature>
<evidence type="ECO:0000256" key="7">
    <source>
        <dbReference type="SAM" id="Phobius"/>
    </source>
</evidence>
<dbReference type="CDD" id="cd13127">
    <property type="entry name" value="MATE_tuaB_like"/>
    <property type="match status" value="1"/>
</dbReference>
<dbReference type="Pfam" id="PF13440">
    <property type="entry name" value="Polysacc_synt_3"/>
    <property type="match status" value="1"/>
</dbReference>
<feature type="transmembrane region" description="Helical" evidence="7">
    <location>
        <begin position="148"/>
        <end position="167"/>
    </location>
</feature>
<comment type="caution">
    <text evidence="8">The sequence shown here is derived from an EMBL/GenBank/DDBJ whole genome shotgun (WGS) entry which is preliminary data.</text>
</comment>
<feature type="transmembrane region" description="Helical" evidence="7">
    <location>
        <begin position="115"/>
        <end position="136"/>
    </location>
</feature>
<feature type="transmembrane region" description="Helical" evidence="7">
    <location>
        <begin position="324"/>
        <end position="344"/>
    </location>
</feature>
<sequence>MSSNDDLGRKFAGSAGWVFVEQWSSKLISLLLFAILARLLTPSDFGLVALATTFVVFLQVLANSGLANALVQKRSLDEKDAATVFWTSLGISVVAYGSLVLVANPLAAALGEPRLGPVLTVIGLSVPISALSRTPAALLARGFGFKKLSLRTIGASIGAAAVALPLALFGAGVWALVAQTVTEAIIAVVLLWASTTWRPSFAYSLTSLRSLWRTGLSLLGIELLDAIQSQIDKLLVGVLYSTTDLGIYSLAQRIGLMLQELTTTVVSRVSLTTFSRAQEDLTRVERIFRQLTFATATLSFPVFAMIAALATQIVPFVFGPGWDAAVPLIWIMAGGWAFASVATFDRGALVGTGNAGVALWVALIQNLASVLLVFVFAPFGVAGIAFSRFARILTWPVRLWALHRFIGLHTWHYVWQVLKCALAVAPAVVGIAMLQTTPWASGESAFWTFALPLGLAGFALSVGLNWALAGAENRTALARQLRLIFKKRGM</sequence>
<feature type="transmembrane region" description="Helical" evidence="7">
    <location>
        <begin position="291"/>
        <end position="318"/>
    </location>
</feature>
<keyword evidence="3" id="KW-1003">Cell membrane</keyword>
<feature type="transmembrane region" description="Helical" evidence="7">
    <location>
        <begin position="83"/>
        <end position="103"/>
    </location>
</feature>
<keyword evidence="9" id="KW-1185">Reference proteome</keyword>